<comment type="cofactor">
    <cofactor evidence="1 8">
        <name>heme</name>
        <dbReference type="ChEBI" id="CHEBI:30413"/>
    </cofactor>
</comment>
<proteinExistence type="evidence at transcript level"/>
<dbReference type="InterPro" id="IPR017972">
    <property type="entry name" value="Cyt_P450_CS"/>
</dbReference>
<evidence type="ECO:0000256" key="5">
    <source>
        <dbReference type="ARBA" id="ARBA00023002"/>
    </source>
</evidence>
<evidence type="ECO:0000256" key="7">
    <source>
        <dbReference type="ARBA" id="ARBA00023033"/>
    </source>
</evidence>
<evidence type="ECO:0000256" key="4">
    <source>
        <dbReference type="ARBA" id="ARBA00022723"/>
    </source>
</evidence>
<organism evidence="10">
    <name type="scientific">Brachionus plicatilis</name>
    <name type="common">Marine rotifer</name>
    <name type="synonym">Brachionus muelleri</name>
    <dbReference type="NCBI Taxonomy" id="10195"/>
    <lineage>
        <taxon>Eukaryota</taxon>
        <taxon>Metazoa</taxon>
        <taxon>Spiralia</taxon>
        <taxon>Gnathifera</taxon>
        <taxon>Rotifera</taxon>
        <taxon>Eurotatoria</taxon>
        <taxon>Monogononta</taxon>
        <taxon>Pseudotrocha</taxon>
        <taxon>Ploima</taxon>
        <taxon>Brachionidae</taxon>
        <taxon>Brachionus</taxon>
    </lineage>
</organism>
<keyword evidence="5 9" id="KW-0560">Oxidoreductase</keyword>
<dbReference type="SUPFAM" id="SSF48264">
    <property type="entry name" value="Cytochrome P450"/>
    <property type="match status" value="1"/>
</dbReference>
<evidence type="ECO:0000256" key="8">
    <source>
        <dbReference type="PIRSR" id="PIRSR602401-1"/>
    </source>
</evidence>
<accession>A0A1I9WIC6</accession>
<evidence type="ECO:0000256" key="9">
    <source>
        <dbReference type="RuleBase" id="RU000461"/>
    </source>
</evidence>
<dbReference type="PANTHER" id="PTHR24279:SF120">
    <property type="entry name" value="CYTOCHROME P450"/>
    <property type="match status" value="1"/>
</dbReference>
<name>A0A1I9WIC6_BRAPC</name>
<evidence type="ECO:0000256" key="1">
    <source>
        <dbReference type="ARBA" id="ARBA00001971"/>
    </source>
</evidence>
<feature type="binding site" description="axial binding residue" evidence="8">
    <location>
        <position position="439"/>
    </location>
    <ligand>
        <name>heme</name>
        <dbReference type="ChEBI" id="CHEBI:30413"/>
    </ligand>
    <ligandPart>
        <name>Fe</name>
        <dbReference type="ChEBI" id="CHEBI:18248"/>
    </ligandPart>
</feature>
<dbReference type="InterPro" id="IPR001128">
    <property type="entry name" value="Cyt_P450"/>
</dbReference>
<protein>
    <submittedName>
        <fullName evidence="10">Cytochrome p450 00705</fullName>
    </submittedName>
</protein>
<keyword evidence="7 9" id="KW-0503">Monooxygenase</keyword>
<sequence>MKLILWFKVSKRFSSMQKLKKFEELPGPRSYPIIGNLPELKIFGGDLEFNPFDKFCIKLHQKYGDLVRWSILGNNNVFVFKPEHAKIVFQNEGPSPNRPSVIPWEVYSKRKNYPPGLVNSQGEIWKNQRSASNPIVAKPQAVAMYLDTHNTIIDEFINIMMKNSSNGDPFIVQKFEIELKYVLLEMMSIVAFDQRLQCINAQRRSPEILKLFNSIKDYGDLTSQLYYNIPIWKYFRNSLWKEFENTSDYVYDFTRKYVSESYNYVKNLNDKAKHTMLQQYLLNKNNLSFNDIVSIMSEFLLAAFDTTATTLHFWLHRISTHPDIQEEIYEEIMKLDKKDYIDQDDLSKIPLLKASLKESQRLHSIAPTNGRVLPNDIILDNYLIPKNTTVNVAFFLMSKSEKYFKNSEKYDPKRWLKEINSDPINPYTSMPFGFGSRMCIGRRLAEQKMYLIMIKILKNFRLEYVGKEPKLGFRLIVVPDYDLALKFIPRINQI</sequence>
<dbReference type="GO" id="GO:0005506">
    <property type="term" value="F:iron ion binding"/>
    <property type="evidence" value="ECO:0007669"/>
    <property type="project" value="InterPro"/>
</dbReference>
<keyword evidence="4 8" id="KW-0479">Metal-binding</keyword>
<dbReference type="CDD" id="cd11054">
    <property type="entry name" value="CYP24A1-like"/>
    <property type="match status" value="1"/>
</dbReference>
<dbReference type="GO" id="GO:0004497">
    <property type="term" value="F:monooxygenase activity"/>
    <property type="evidence" value="ECO:0007669"/>
    <property type="project" value="UniProtKB-KW"/>
</dbReference>
<dbReference type="PRINTS" id="PR00463">
    <property type="entry name" value="EP450I"/>
</dbReference>
<dbReference type="AlphaFoldDB" id="A0A1I9WIC6"/>
<dbReference type="GO" id="GO:0020037">
    <property type="term" value="F:heme binding"/>
    <property type="evidence" value="ECO:0007669"/>
    <property type="project" value="InterPro"/>
</dbReference>
<dbReference type="Pfam" id="PF00067">
    <property type="entry name" value="p450"/>
    <property type="match status" value="1"/>
</dbReference>
<dbReference type="InterPro" id="IPR002401">
    <property type="entry name" value="Cyt_P450_E_grp-I"/>
</dbReference>
<evidence type="ECO:0000256" key="3">
    <source>
        <dbReference type="ARBA" id="ARBA00022617"/>
    </source>
</evidence>
<keyword evidence="3 8" id="KW-0349">Heme</keyword>
<dbReference type="PRINTS" id="PR00385">
    <property type="entry name" value="P450"/>
</dbReference>
<dbReference type="EMBL" id="KX649203">
    <property type="protein sequence ID" value="APA31875.1"/>
    <property type="molecule type" value="mRNA"/>
</dbReference>
<dbReference type="InterPro" id="IPR050479">
    <property type="entry name" value="CYP11_CYP27_families"/>
</dbReference>
<reference evidence="10" key="1">
    <citation type="submission" date="2016-07" db="EMBL/GenBank/DDBJ databases">
        <authorList>
            <person name="Lee J.-S."/>
        </authorList>
    </citation>
    <scope>NUCLEOTIDE SEQUENCE</scope>
</reference>
<evidence type="ECO:0000256" key="2">
    <source>
        <dbReference type="ARBA" id="ARBA00010617"/>
    </source>
</evidence>
<dbReference type="PANTHER" id="PTHR24279">
    <property type="entry name" value="CYTOCHROME P450"/>
    <property type="match status" value="1"/>
</dbReference>
<evidence type="ECO:0000256" key="6">
    <source>
        <dbReference type="ARBA" id="ARBA00023004"/>
    </source>
</evidence>
<dbReference type="InterPro" id="IPR036396">
    <property type="entry name" value="Cyt_P450_sf"/>
</dbReference>
<dbReference type="GO" id="GO:0016705">
    <property type="term" value="F:oxidoreductase activity, acting on paired donors, with incorporation or reduction of molecular oxygen"/>
    <property type="evidence" value="ECO:0007669"/>
    <property type="project" value="InterPro"/>
</dbReference>
<dbReference type="Gene3D" id="1.10.630.10">
    <property type="entry name" value="Cytochrome P450"/>
    <property type="match status" value="1"/>
</dbReference>
<dbReference type="PROSITE" id="PS00086">
    <property type="entry name" value="CYTOCHROME_P450"/>
    <property type="match status" value="1"/>
</dbReference>
<keyword evidence="6 8" id="KW-0408">Iron</keyword>
<evidence type="ECO:0000313" key="10">
    <source>
        <dbReference type="EMBL" id="APA31875.1"/>
    </source>
</evidence>
<comment type="similarity">
    <text evidence="2 9">Belongs to the cytochrome P450 family.</text>
</comment>